<feature type="region of interest" description="Disordered" evidence="1">
    <location>
        <begin position="279"/>
        <end position="336"/>
    </location>
</feature>
<feature type="transmembrane region" description="Helical" evidence="2">
    <location>
        <begin position="97"/>
        <end position="118"/>
    </location>
</feature>
<evidence type="ECO:0000313" key="4">
    <source>
        <dbReference type="Proteomes" id="UP000297245"/>
    </source>
</evidence>
<dbReference type="Proteomes" id="UP000297245">
    <property type="component" value="Unassembled WGS sequence"/>
</dbReference>
<dbReference type="AlphaFoldDB" id="A0A4S8M1P0"/>
<keyword evidence="2" id="KW-1133">Transmembrane helix</keyword>
<dbReference type="OrthoDB" id="3265563at2759"/>
<protein>
    <submittedName>
        <fullName evidence="3">Uncharacterized protein</fullName>
    </submittedName>
</protein>
<organism evidence="3 4">
    <name type="scientific">Dendrothele bispora (strain CBS 962.96)</name>
    <dbReference type="NCBI Taxonomy" id="1314807"/>
    <lineage>
        <taxon>Eukaryota</taxon>
        <taxon>Fungi</taxon>
        <taxon>Dikarya</taxon>
        <taxon>Basidiomycota</taxon>
        <taxon>Agaricomycotina</taxon>
        <taxon>Agaricomycetes</taxon>
        <taxon>Agaricomycetidae</taxon>
        <taxon>Agaricales</taxon>
        <taxon>Agaricales incertae sedis</taxon>
        <taxon>Dendrothele</taxon>
    </lineage>
</organism>
<feature type="compositionally biased region" description="Polar residues" evidence="1">
    <location>
        <begin position="282"/>
        <end position="297"/>
    </location>
</feature>
<proteinExistence type="predicted"/>
<keyword evidence="4" id="KW-1185">Reference proteome</keyword>
<feature type="transmembrane region" description="Helical" evidence="2">
    <location>
        <begin position="130"/>
        <end position="153"/>
    </location>
</feature>
<accession>A0A4S8M1P0</accession>
<name>A0A4S8M1P0_DENBC</name>
<feature type="transmembrane region" description="Helical" evidence="2">
    <location>
        <begin position="218"/>
        <end position="241"/>
    </location>
</feature>
<sequence>MAGLPDPTRLFLSGIFSFLLYGIYIMVFGTCIHVLGQKAHGKNKVHFISTILLFSLSSLALAFSAAQICVQLPLYQLPGEVPALNEKDLSNLIYKSFVFNTGIEVAQLLSTLVAEAILIYRCYVLWNNKIAVIVVPIILSIAETGLLLFDLILVSIEDFPTKPPSPDQTPIRLLIAFVSVCAATNLSLSCLIGSRILYLSHSSRSVFGDQLDKRYKKIVTVILESGILYSAFLVTYLVLVISEAGTRLGAQALQPSVIQITGLAPTLIVVRSGLRIGKDSESSAFGSSRKNMPFQSDVSKESSVALKVPNHGLKQLHDEQSSGSVESKYLSDKSLV</sequence>
<evidence type="ECO:0000313" key="3">
    <source>
        <dbReference type="EMBL" id="THU95558.1"/>
    </source>
</evidence>
<keyword evidence="2" id="KW-0812">Transmembrane</keyword>
<dbReference type="EMBL" id="ML179197">
    <property type="protein sequence ID" value="THU95558.1"/>
    <property type="molecule type" value="Genomic_DNA"/>
</dbReference>
<gene>
    <name evidence="3" type="ORF">K435DRAFT_966351</name>
</gene>
<keyword evidence="2" id="KW-0472">Membrane</keyword>
<feature type="transmembrane region" description="Helical" evidence="2">
    <location>
        <begin position="173"/>
        <end position="198"/>
    </location>
</feature>
<reference evidence="3 4" key="1">
    <citation type="journal article" date="2019" name="Nat. Ecol. Evol.">
        <title>Megaphylogeny resolves global patterns of mushroom evolution.</title>
        <authorList>
            <person name="Varga T."/>
            <person name="Krizsan K."/>
            <person name="Foldi C."/>
            <person name="Dima B."/>
            <person name="Sanchez-Garcia M."/>
            <person name="Sanchez-Ramirez S."/>
            <person name="Szollosi G.J."/>
            <person name="Szarkandi J.G."/>
            <person name="Papp V."/>
            <person name="Albert L."/>
            <person name="Andreopoulos W."/>
            <person name="Angelini C."/>
            <person name="Antonin V."/>
            <person name="Barry K.W."/>
            <person name="Bougher N.L."/>
            <person name="Buchanan P."/>
            <person name="Buyck B."/>
            <person name="Bense V."/>
            <person name="Catcheside P."/>
            <person name="Chovatia M."/>
            <person name="Cooper J."/>
            <person name="Damon W."/>
            <person name="Desjardin D."/>
            <person name="Finy P."/>
            <person name="Geml J."/>
            <person name="Haridas S."/>
            <person name="Hughes K."/>
            <person name="Justo A."/>
            <person name="Karasinski D."/>
            <person name="Kautmanova I."/>
            <person name="Kiss B."/>
            <person name="Kocsube S."/>
            <person name="Kotiranta H."/>
            <person name="LaButti K.M."/>
            <person name="Lechner B.E."/>
            <person name="Liimatainen K."/>
            <person name="Lipzen A."/>
            <person name="Lukacs Z."/>
            <person name="Mihaltcheva S."/>
            <person name="Morgado L.N."/>
            <person name="Niskanen T."/>
            <person name="Noordeloos M.E."/>
            <person name="Ohm R.A."/>
            <person name="Ortiz-Santana B."/>
            <person name="Ovrebo C."/>
            <person name="Racz N."/>
            <person name="Riley R."/>
            <person name="Savchenko A."/>
            <person name="Shiryaev A."/>
            <person name="Soop K."/>
            <person name="Spirin V."/>
            <person name="Szebenyi C."/>
            <person name="Tomsovsky M."/>
            <person name="Tulloss R.E."/>
            <person name="Uehling J."/>
            <person name="Grigoriev I.V."/>
            <person name="Vagvolgyi C."/>
            <person name="Papp T."/>
            <person name="Martin F.M."/>
            <person name="Miettinen O."/>
            <person name="Hibbett D.S."/>
            <person name="Nagy L.G."/>
        </authorList>
    </citation>
    <scope>NUCLEOTIDE SEQUENCE [LARGE SCALE GENOMIC DNA]</scope>
    <source>
        <strain evidence="3 4">CBS 962.96</strain>
    </source>
</reference>
<evidence type="ECO:0000256" key="2">
    <source>
        <dbReference type="SAM" id="Phobius"/>
    </source>
</evidence>
<feature type="transmembrane region" description="Helical" evidence="2">
    <location>
        <begin position="12"/>
        <end position="35"/>
    </location>
</feature>
<feature type="transmembrane region" description="Helical" evidence="2">
    <location>
        <begin position="47"/>
        <end position="77"/>
    </location>
</feature>
<evidence type="ECO:0000256" key="1">
    <source>
        <dbReference type="SAM" id="MobiDB-lite"/>
    </source>
</evidence>